<organism evidence="3 4">
    <name type="scientific">Corynebacterium amycolatum</name>
    <dbReference type="NCBI Taxonomy" id="43765"/>
    <lineage>
        <taxon>Bacteria</taxon>
        <taxon>Bacillati</taxon>
        <taxon>Actinomycetota</taxon>
        <taxon>Actinomycetes</taxon>
        <taxon>Mycobacteriales</taxon>
        <taxon>Corynebacteriaceae</taxon>
        <taxon>Corynebacterium</taxon>
    </lineage>
</organism>
<reference evidence="3" key="2">
    <citation type="submission" date="2024-05" db="EMBL/GenBank/DDBJ databases">
        <authorList>
            <person name="Wolfe A."/>
        </authorList>
    </citation>
    <scope>NUCLEOTIDE SEQUENCE</scope>
    <source>
        <strain evidence="3">UMB1064</strain>
    </source>
</reference>
<dbReference type="Proteomes" id="UP001223646">
    <property type="component" value="Unassembled WGS sequence"/>
</dbReference>
<dbReference type="InterPro" id="IPR020904">
    <property type="entry name" value="Sc_DH/Rdtase_CS"/>
</dbReference>
<comment type="caution">
    <text evidence="3">The sequence shown here is derived from an EMBL/GenBank/DDBJ whole genome shotgun (WGS) entry which is preliminary data.</text>
</comment>
<proteinExistence type="inferred from homology"/>
<evidence type="ECO:0000313" key="3">
    <source>
        <dbReference type="EMBL" id="MEO3717430.1"/>
    </source>
</evidence>
<name>A0AAW9SXQ8_CORAY</name>
<keyword evidence="2" id="KW-0560">Oxidoreductase</keyword>
<evidence type="ECO:0000256" key="2">
    <source>
        <dbReference type="ARBA" id="ARBA00023002"/>
    </source>
</evidence>
<dbReference type="PANTHER" id="PTHR43391:SF94">
    <property type="entry name" value="OXIDOREDUCTASE-RELATED"/>
    <property type="match status" value="1"/>
</dbReference>
<sequence length="251" mass="27852">MTGASRGIGAVFADRLGQLRPDLDEIWCISRSYNDDSSSEAAEHSRTQGSRLRYLRLDQSDDDFGDKLRNRVERHHATIVYLILNAAYANYGDVNTQDFSRADQMIQTNIRGTVAAVYSLNDLFEEDGHIILVSSISAVAPTPGLAVYTASKAFIRHWGISLRDELRPNGVTVTICYPGKVKTKALRDVVKQAKSVKLRLMPEQNLSYLVERTLRAAESGRAEVAPGLYGLVMALFKAVPKRVVARLARLV</sequence>
<reference evidence="3" key="1">
    <citation type="submission" date="2023-05" db="EMBL/GenBank/DDBJ databases">
        <authorList>
            <person name="Du J."/>
        </authorList>
    </citation>
    <scope>NUCLEOTIDE SEQUENCE</scope>
    <source>
        <strain evidence="3">UMB1064</strain>
    </source>
</reference>
<dbReference type="CDD" id="cd05233">
    <property type="entry name" value="SDR_c"/>
    <property type="match status" value="1"/>
</dbReference>
<evidence type="ECO:0000313" key="4">
    <source>
        <dbReference type="Proteomes" id="UP001223646"/>
    </source>
</evidence>
<accession>A0AAW9SXQ8</accession>
<dbReference type="RefSeq" id="WP_168168365.1">
    <property type="nucleotide sequence ID" value="NZ_JAFJMG010000002.1"/>
</dbReference>
<protein>
    <submittedName>
        <fullName evidence="3">SDR family NAD(P)-dependent oxidoreductase</fullName>
    </submittedName>
</protein>
<gene>
    <name evidence="3" type="ORF">QP460_007505</name>
</gene>
<dbReference type="InterPro" id="IPR036291">
    <property type="entry name" value="NAD(P)-bd_dom_sf"/>
</dbReference>
<dbReference type="SUPFAM" id="SSF51735">
    <property type="entry name" value="NAD(P)-binding Rossmann-fold domains"/>
    <property type="match status" value="1"/>
</dbReference>
<dbReference type="GO" id="GO:0016491">
    <property type="term" value="F:oxidoreductase activity"/>
    <property type="evidence" value="ECO:0007669"/>
    <property type="project" value="UniProtKB-KW"/>
</dbReference>
<dbReference type="EMBL" id="JASOOY020000027">
    <property type="protein sequence ID" value="MEO3717430.1"/>
    <property type="molecule type" value="Genomic_DNA"/>
</dbReference>
<dbReference type="InterPro" id="IPR002347">
    <property type="entry name" value="SDR_fam"/>
</dbReference>
<evidence type="ECO:0000256" key="1">
    <source>
        <dbReference type="ARBA" id="ARBA00006484"/>
    </source>
</evidence>
<dbReference type="AlphaFoldDB" id="A0AAW9SXQ8"/>
<comment type="similarity">
    <text evidence="1">Belongs to the short-chain dehydrogenases/reductases (SDR) family.</text>
</comment>
<dbReference type="Gene3D" id="3.40.50.720">
    <property type="entry name" value="NAD(P)-binding Rossmann-like Domain"/>
    <property type="match status" value="1"/>
</dbReference>
<dbReference type="PROSITE" id="PS00061">
    <property type="entry name" value="ADH_SHORT"/>
    <property type="match status" value="1"/>
</dbReference>
<dbReference type="Pfam" id="PF00106">
    <property type="entry name" value="adh_short"/>
    <property type="match status" value="1"/>
</dbReference>
<dbReference type="PANTHER" id="PTHR43391">
    <property type="entry name" value="RETINOL DEHYDROGENASE-RELATED"/>
    <property type="match status" value="1"/>
</dbReference>